<dbReference type="AlphaFoldDB" id="A0A7J0FXT8"/>
<dbReference type="Proteomes" id="UP000585474">
    <property type="component" value="Unassembled WGS sequence"/>
</dbReference>
<dbReference type="EMBL" id="BJWL01000016">
    <property type="protein sequence ID" value="GFZ03493.1"/>
    <property type="molecule type" value="Genomic_DNA"/>
</dbReference>
<feature type="compositionally biased region" description="Basic and acidic residues" evidence="1">
    <location>
        <begin position="268"/>
        <end position="314"/>
    </location>
</feature>
<feature type="region of interest" description="Disordered" evidence="1">
    <location>
        <begin position="1"/>
        <end position="123"/>
    </location>
</feature>
<sequence>MHLRSRYLPRPSASSPPDNRAPPMSNAIQVPDLEGLYREIHVAPPIPDIERSHHSNHSGGRSQNLSTDRARRWKCRSPSPPRREGSSSESNEVPAEGGEETGRGRSPRRGDRIGARNKSTSQKIQDLDARLDAINTGTNAPVIVDTLMRQTEPPFIEREVSKIVVPKTAAWDHRLFWRPQSTLCRQFHELQESAEKHFPPLHCSPEGNRELERLRETIQPDCIKSRGSQRQSSDHGNDGRTPTLSALQSKVNKYIAAEELAEAKRRRRENEDHKRKEPDTRQIDYREETRNKKPGRDSKYPNDRRPHTPPRRPEFILPPLNTPVTQVLSEIKHEEFVKWPGKIKTDP</sequence>
<name>A0A7J0FXT8_9ERIC</name>
<keyword evidence="3" id="KW-1185">Reference proteome</keyword>
<reference evidence="2 3" key="1">
    <citation type="submission" date="2019-07" db="EMBL/GenBank/DDBJ databases">
        <title>De Novo Assembly of kiwifruit Actinidia rufa.</title>
        <authorList>
            <person name="Sugita-Konishi S."/>
            <person name="Sato K."/>
            <person name="Mori E."/>
            <person name="Abe Y."/>
            <person name="Kisaki G."/>
            <person name="Hamano K."/>
            <person name="Suezawa K."/>
            <person name="Otani M."/>
            <person name="Fukuda T."/>
            <person name="Manabe T."/>
            <person name="Gomi K."/>
            <person name="Tabuchi M."/>
            <person name="Akimitsu K."/>
            <person name="Kataoka I."/>
        </authorList>
    </citation>
    <scope>NUCLEOTIDE SEQUENCE [LARGE SCALE GENOMIC DNA]</scope>
    <source>
        <strain evidence="3">cv. Fuchu</strain>
    </source>
</reference>
<feature type="region of interest" description="Disordered" evidence="1">
    <location>
        <begin position="220"/>
        <end position="251"/>
    </location>
</feature>
<dbReference type="OrthoDB" id="1740536at2759"/>
<feature type="compositionally biased region" description="Basic and acidic residues" evidence="1">
    <location>
        <begin position="100"/>
        <end position="114"/>
    </location>
</feature>
<comment type="caution">
    <text evidence="2">The sequence shown here is derived from an EMBL/GenBank/DDBJ whole genome shotgun (WGS) entry which is preliminary data.</text>
</comment>
<gene>
    <name evidence="2" type="ORF">Acr_16g0001170</name>
</gene>
<organism evidence="2 3">
    <name type="scientific">Actinidia rufa</name>
    <dbReference type="NCBI Taxonomy" id="165716"/>
    <lineage>
        <taxon>Eukaryota</taxon>
        <taxon>Viridiplantae</taxon>
        <taxon>Streptophyta</taxon>
        <taxon>Embryophyta</taxon>
        <taxon>Tracheophyta</taxon>
        <taxon>Spermatophyta</taxon>
        <taxon>Magnoliopsida</taxon>
        <taxon>eudicotyledons</taxon>
        <taxon>Gunneridae</taxon>
        <taxon>Pentapetalae</taxon>
        <taxon>asterids</taxon>
        <taxon>Ericales</taxon>
        <taxon>Actinidiaceae</taxon>
        <taxon>Actinidia</taxon>
    </lineage>
</organism>
<protein>
    <submittedName>
        <fullName evidence="2">Uncharacterized protein</fullName>
    </submittedName>
</protein>
<accession>A0A7J0FXT8</accession>
<feature type="region of interest" description="Disordered" evidence="1">
    <location>
        <begin position="263"/>
        <end position="320"/>
    </location>
</feature>
<proteinExistence type="predicted"/>
<evidence type="ECO:0000313" key="3">
    <source>
        <dbReference type="Proteomes" id="UP000585474"/>
    </source>
</evidence>
<evidence type="ECO:0000256" key="1">
    <source>
        <dbReference type="SAM" id="MobiDB-lite"/>
    </source>
</evidence>
<feature type="compositionally biased region" description="Polar residues" evidence="1">
    <location>
        <begin position="240"/>
        <end position="251"/>
    </location>
</feature>
<evidence type="ECO:0000313" key="2">
    <source>
        <dbReference type="EMBL" id="GFZ03493.1"/>
    </source>
</evidence>